<dbReference type="Proteomes" id="UP000054564">
    <property type="component" value="Unassembled WGS sequence"/>
</dbReference>
<protein>
    <submittedName>
        <fullName evidence="2">Uncharacterized protein</fullName>
    </submittedName>
</protein>
<accession>A0A0L0UJL3</accession>
<feature type="compositionally biased region" description="Pro residues" evidence="1">
    <location>
        <begin position="59"/>
        <end position="74"/>
    </location>
</feature>
<feature type="non-terminal residue" evidence="2">
    <location>
        <position position="1"/>
    </location>
</feature>
<feature type="region of interest" description="Disordered" evidence="1">
    <location>
        <begin position="1"/>
        <end position="87"/>
    </location>
</feature>
<evidence type="ECO:0000313" key="2">
    <source>
        <dbReference type="EMBL" id="KNE87287.1"/>
    </source>
</evidence>
<dbReference type="EMBL" id="AJIL01005979">
    <property type="protein sequence ID" value="KNE87287.1"/>
    <property type="molecule type" value="Genomic_DNA"/>
</dbReference>
<keyword evidence="3" id="KW-1185">Reference proteome</keyword>
<feature type="compositionally biased region" description="Low complexity" evidence="1">
    <location>
        <begin position="49"/>
        <end position="58"/>
    </location>
</feature>
<reference evidence="3" key="1">
    <citation type="submission" date="2014-03" db="EMBL/GenBank/DDBJ databases">
        <title>The Genome Sequence of Puccinia striiformis f. sp. tritici PST-78.</title>
        <authorList>
            <consortium name="The Broad Institute Genome Sequencing Platform"/>
            <person name="Cuomo C."/>
            <person name="Hulbert S."/>
            <person name="Chen X."/>
            <person name="Walker B."/>
            <person name="Young S.K."/>
            <person name="Zeng Q."/>
            <person name="Gargeya S."/>
            <person name="Fitzgerald M."/>
            <person name="Haas B."/>
            <person name="Abouelleil A."/>
            <person name="Alvarado L."/>
            <person name="Arachchi H.M."/>
            <person name="Berlin A.M."/>
            <person name="Chapman S.B."/>
            <person name="Goldberg J."/>
            <person name="Griggs A."/>
            <person name="Gujja S."/>
            <person name="Hansen M."/>
            <person name="Howarth C."/>
            <person name="Imamovic A."/>
            <person name="Larimer J."/>
            <person name="McCowan C."/>
            <person name="Montmayeur A."/>
            <person name="Murphy C."/>
            <person name="Neiman D."/>
            <person name="Pearson M."/>
            <person name="Priest M."/>
            <person name="Roberts A."/>
            <person name="Saif S."/>
            <person name="Shea T."/>
            <person name="Sisk P."/>
            <person name="Sykes S."/>
            <person name="Wortman J."/>
            <person name="Nusbaum C."/>
            <person name="Birren B."/>
        </authorList>
    </citation>
    <scope>NUCLEOTIDE SEQUENCE [LARGE SCALE GENOMIC DNA]</scope>
    <source>
        <strain evidence="3">race PST-78</strain>
    </source>
</reference>
<feature type="compositionally biased region" description="Polar residues" evidence="1">
    <location>
        <begin position="31"/>
        <end position="48"/>
    </location>
</feature>
<feature type="compositionally biased region" description="Polar residues" evidence="1">
    <location>
        <begin position="11"/>
        <end position="20"/>
    </location>
</feature>
<dbReference type="AlphaFoldDB" id="A0A0L0UJL3"/>
<evidence type="ECO:0000256" key="1">
    <source>
        <dbReference type="SAM" id="MobiDB-lite"/>
    </source>
</evidence>
<name>A0A0L0UJL3_9BASI</name>
<comment type="caution">
    <text evidence="2">The sequence shown here is derived from an EMBL/GenBank/DDBJ whole genome shotgun (WGS) entry which is preliminary data.</text>
</comment>
<sequence length="182" mass="20142">PKQLNPEGQLKQLNPENQQHNSEHQPKAPPQSETLHQQSATELATFPTSTAQPSLPAAQPAPAPPPTTPSPPKYPQQERAAKPEKLTIKDIKKVMREFKCKWRYTDKKGGVIQHYKTLAEKQQEIRQQYLTATPSAQNETSLVDATSQLPTTDTLPVAPLQPNGCQAEKELSLSPVSLTQLQ</sequence>
<evidence type="ECO:0000313" key="3">
    <source>
        <dbReference type="Proteomes" id="UP000054564"/>
    </source>
</evidence>
<gene>
    <name evidence="2" type="ORF">PSTG_19332</name>
</gene>
<organism evidence="2 3">
    <name type="scientific">Puccinia striiformis f. sp. tritici PST-78</name>
    <dbReference type="NCBI Taxonomy" id="1165861"/>
    <lineage>
        <taxon>Eukaryota</taxon>
        <taxon>Fungi</taxon>
        <taxon>Dikarya</taxon>
        <taxon>Basidiomycota</taxon>
        <taxon>Pucciniomycotina</taxon>
        <taxon>Pucciniomycetes</taxon>
        <taxon>Pucciniales</taxon>
        <taxon>Pucciniaceae</taxon>
        <taxon>Puccinia</taxon>
    </lineage>
</organism>
<proteinExistence type="predicted"/>